<dbReference type="PRINTS" id="PR00007">
    <property type="entry name" value="COMPLEMNTC1Q"/>
</dbReference>
<dbReference type="GO" id="GO:0005576">
    <property type="term" value="C:extracellular region"/>
    <property type="evidence" value="ECO:0007669"/>
    <property type="project" value="UniProtKB-SubCell"/>
</dbReference>
<dbReference type="AlphaFoldDB" id="A0AAV2Q0H6"/>
<accession>A0AAV2Q0H6</accession>
<dbReference type="SMART" id="SM00110">
    <property type="entry name" value="C1Q"/>
    <property type="match status" value="1"/>
</dbReference>
<dbReference type="Gene3D" id="2.60.120.40">
    <property type="match status" value="1"/>
</dbReference>
<reference evidence="6 7" key="1">
    <citation type="submission" date="2024-05" db="EMBL/GenBank/DDBJ databases">
        <authorList>
            <person name="Wallberg A."/>
        </authorList>
    </citation>
    <scope>NUCLEOTIDE SEQUENCE [LARGE SCALE GENOMIC DNA]</scope>
</reference>
<dbReference type="InterPro" id="IPR001073">
    <property type="entry name" value="C1q_dom"/>
</dbReference>
<dbReference type="PROSITE" id="PS50871">
    <property type="entry name" value="C1Q"/>
    <property type="match status" value="1"/>
</dbReference>
<dbReference type="Proteomes" id="UP001497623">
    <property type="component" value="Unassembled WGS sequence"/>
</dbReference>
<evidence type="ECO:0000259" key="5">
    <source>
        <dbReference type="PROSITE" id="PS50871"/>
    </source>
</evidence>
<sequence length="205" mass="22372">MWLSCLVITTAIAAAHSAPEPPQGDPVPHAVDHLGRVQFSSPVAAPSTIVVDQFIEPLPPPKMCKNKAGFSVRKASMKTMTSSMLNPTALRFQEVLVNQGGWEPSTNSFVAPCDGTYYFAFHALSNFGWGATVALMKNKEYQMTAYGDEAGYQAASNSGVLFLNSDDLVWLQIQGNSTIYEHPNKEAYTSFSGYLLESFHTPDEL</sequence>
<protein>
    <recommendedName>
        <fullName evidence="5">C1q domain-containing protein</fullName>
    </recommendedName>
</protein>
<comment type="caution">
    <text evidence="6">The sequence shown here is derived from an EMBL/GenBank/DDBJ whole genome shotgun (WGS) entry which is preliminary data.</text>
</comment>
<proteinExistence type="predicted"/>
<dbReference type="EMBL" id="CAXKWB010002540">
    <property type="protein sequence ID" value="CAL4067140.1"/>
    <property type="molecule type" value="Genomic_DNA"/>
</dbReference>
<evidence type="ECO:0000256" key="3">
    <source>
        <dbReference type="ARBA" id="ARBA00022729"/>
    </source>
</evidence>
<evidence type="ECO:0000256" key="1">
    <source>
        <dbReference type="ARBA" id="ARBA00004613"/>
    </source>
</evidence>
<evidence type="ECO:0000256" key="2">
    <source>
        <dbReference type="ARBA" id="ARBA00022525"/>
    </source>
</evidence>
<dbReference type="Pfam" id="PF00386">
    <property type="entry name" value="C1q"/>
    <property type="match status" value="1"/>
</dbReference>
<dbReference type="SUPFAM" id="SSF49842">
    <property type="entry name" value="TNF-like"/>
    <property type="match status" value="1"/>
</dbReference>
<evidence type="ECO:0000313" key="6">
    <source>
        <dbReference type="EMBL" id="CAL4067140.1"/>
    </source>
</evidence>
<dbReference type="PANTHER" id="PTHR22923:SF116">
    <property type="entry name" value="C1Q DOMAIN-CONTAINING PROTEIN"/>
    <property type="match status" value="1"/>
</dbReference>
<organism evidence="6 7">
    <name type="scientific">Meganyctiphanes norvegica</name>
    <name type="common">Northern krill</name>
    <name type="synonym">Thysanopoda norvegica</name>
    <dbReference type="NCBI Taxonomy" id="48144"/>
    <lineage>
        <taxon>Eukaryota</taxon>
        <taxon>Metazoa</taxon>
        <taxon>Ecdysozoa</taxon>
        <taxon>Arthropoda</taxon>
        <taxon>Crustacea</taxon>
        <taxon>Multicrustacea</taxon>
        <taxon>Malacostraca</taxon>
        <taxon>Eumalacostraca</taxon>
        <taxon>Eucarida</taxon>
        <taxon>Euphausiacea</taxon>
        <taxon>Euphausiidae</taxon>
        <taxon>Meganyctiphanes</taxon>
    </lineage>
</organism>
<name>A0AAV2Q0H6_MEGNR</name>
<evidence type="ECO:0000313" key="7">
    <source>
        <dbReference type="Proteomes" id="UP001497623"/>
    </source>
</evidence>
<dbReference type="InterPro" id="IPR008983">
    <property type="entry name" value="Tumour_necrosis_fac-like_dom"/>
</dbReference>
<keyword evidence="2" id="KW-0964">Secreted</keyword>
<feature type="chain" id="PRO_5043696535" description="C1q domain-containing protein" evidence="4">
    <location>
        <begin position="18"/>
        <end position="205"/>
    </location>
</feature>
<comment type="subcellular location">
    <subcellularLocation>
        <location evidence="1">Secreted</location>
    </subcellularLocation>
</comment>
<feature type="signal peptide" evidence="4">
    <location>
        <begin position="1"/>
        <end position="17"/>
    </location>
</feature>
<evidence type="ECO:0000256" key="4">
    <source>
        <dbReference type="SAM" id="SignalP"/>
    </source>
</evidence>
<keyword evidence="7" id="KW-1185">Reference proteome</keyword>
<gene>
    <name evidence="6" type="ORF">MNOR_LOCUS6226</name>
</gene>
<keyword evidence="3 4" id="KW-0732">Signal</keyword>
<feature type="domain" description="C1q" evidence="5">
    <location>
        <begin position="63"/>
        <end position="202"/>
    </location>
</feature>
<dbReference type="InterPro" id="IPR050822">
    <property type="entry name" value="Cerebellin_Synaptic_Org"/>
</dbReference>
<dbReference type="PANTHER" id="PTHR22923">
    <property type="entry name" value="CEREBELLIN-RELATED"/>
    <property type="match status" value="1"/>
</dbReference>